<dbReference type="EnsemblFungi" id="EJT78770">
    <property type="protein sequence ID" value="EJT78770"/>
    <property type="gene ID" value="GGTG_03868"/>
</dbReference>
<reference evidence="3" key="4">
    <citation type="journal article" date="2015" name="G3 (Bethesda)">
        <title>Genome sequences of three phytopathogenic species of the Magnaporthaceae family of fungi.</title>
        <authorList>
            <person name="Okagaki L.H."/>
            <person name="Nunes C.C."/>
            <person name="Sailsbery J."/>
            <person name="Clay B."/>
            <person name="Brown D."/>
            <person name="John T."/>
            <person name="Oh Y."/>
            <person name="Young N."/>
            <person name="Fitzgerald M."/>
            <person name="Haas B.J."/>
            <person name="Zeng Q."/>
            <person name="Young S."/>
            <person name="Adiconis X."/>
            <person name="Fan L."/>
            <person name="Levin J.Z."/>
            <person name="Mitchell T.K."/>
            <person name="Okubara P.A."/>
            <person name="Farman M.L."/>
            <person name="Kohn L.M."/>
            <person name="Birren B."/>
            <person name="Ma L.-J."/>
            <person name="Dean R.A."/>
        </authorList>
    </citation>
    <scope>NUCLEOTIDE SEQUENCE</scope>
    <source>
        <strain evidence="3">R3-111a-1</strain>
    </source>
</reference>
<gene>
    <name evidence="3" type="primary">20344326</name>
    <name evidence="2" type="ORF">GGTG_03868</name>
</gene>
<dbReference type="Proteomes" id="UP000006039">
    <property type="component" value="Unassembled WGS sequence"/>
</dbReference>
<dbReference type="EMBL" id="GL385396">
    <property type="protein sequence ID" value="EJT78770.1"/>
    <property type="molecule type" value="Genomic_DNA"/>
</dbReference>
<reference evidence="4" key="1">
    <citation type="submission" date="2010-07" db="EMBL/GenBank/DDBJ databases">
        <title>The genome sequence of Gaeumannomyces graminis var. tritici strain R3-111a-1.</title>
        <authorList>
            <consortium name="The Broad Institute Genome Sequencing Platform"/>
            <person name="Ma L.-J."/>
            <person name="Dead R."/>
            <person name="Young S."/>
            <person name="Zeng Q."/>
            <person name="Koehrsen M."/>
            <person name="Alvarado L."/>
            <person name="Berlin A."/>
            <person name="Chapman S.B."/>
            <person name="Chen Z."/>
            <person name="Freedman E."/>
            <person name="Gellesch M."/>
            <person name="Goldberg J."/>
            <person name="Griggs A."/>
            <person name="Gujja S."/>
            <person name="Heilman E.R."/>
            <person name="Heiman D."/>
            <person name="Hepburn T."/>
            <person name="Howarth C."/>
            <person name="Jen D."/>
            <person name="Larson L."/>
            <person name="Mehta T."/>
            <person name="Neiman D."/>
            <person name="Pearson M."/>
            <person name="Roberts A."/>
            <person name="Saif S."/>
            <person name="Shea T."/>
            <person name="Shenoy N."/>
            <person name="Sisk P."/>
            <person name="Stolte C."/>
            <person name="Sykes S."/>
            <person name="Walk T."/>
            <person name="White J."/>
            <person name="Yandava C."/>
            <person name="Haas B."/>
            <person name="Nusbaum C."/>
            <person name="Birren B."/>
        </authorList>
    </citation>
    <scope>NUCLEOTIDE SEQUENCE [LARGE SCALE GENOMIC DNA]</scope>
    <source>
        <strain evidence="4">R3-111a-1</strain>
    </source>
</reference>
<dbReference type="RefSeq" id="XP_009219915.1">
    <property type="nucleotide sequence ID" value="XM_009221651.1"/>
</dbReference>
<evidence type="ECO:0000313" key="2">
    <source>
        <dbReference type="EMBL" id="EJT78770.1"/>
    </source>
</evidence>
<proteinExistence type="predicted"/>
<organism evidence="2">
    <name type="scientific">Gaeumannomyces tritici (strain R3-111a-1)</name>
    <name type="common">Wheat and barley take-all root rot fungus</name>
    <name type="synonym">Gaeumannomyces graminis var. tritici</name>
    <dbReference type="NCBI Taxonomy" id="644352"/>
    <lineage>
        <taxon>Eukaryota</taxon>
        <taxon>Fungi</taxon>
        <taxon>Dikarya</taxon>
        <taxon>Ascomycota</taxon>
        <taxon>Pezizomycotina</taxon>
        <taxon>Sordariomycetes</taxon>
        <taxon>Sordariomycetidae</taxon>
        <taxon>Magnaporthales</taxon>
        <taxon>Magnaporthaceae</taxon>
        <taxon>Gaeumannomyces</taxon>
    </lineage>
</organism>
<evidence type="ECO:0000313" key="4">
    <source>
        <dbReference type="Proteomes" id="UP000006039"/>
    </source>
</evidence>
<evidence type="ECO:0000256" key="1">
    <source>
        <dbReference type="SAM" id="MobiDB-lite"/>
    </source>
</evidence>
<evidence type="ECO:0000313" key="3">
    <source>
        <dbReference type="EnsemblFungi" id="EJT78770"/>
    </source>
</evidence>
<dbReference type="VEuPathDB" id="FungiDB:GGTG_03868"/>
<name>J3NRG4_GAET3</name>
<reference evidence="2" key="3">
    <citation type="submission" date="2010-09" db="EMBL/GenBank/DDBJ databases">
        <title>Annotation of Gaeumannomyces graminis var. tritici R3-111a-1.</title>
        <authorList>
            <consortium name="The Broad Institute Genome Sequencing Platform"/>
            <person name="Ma L.-J."/>
            <person name="Dead R."/>
            <person name="Young S.K."/>
            <person name="Zeng Q."/>
            <person name="Gargeya S."/>
            <person name="Fitzgerald M."/>
            <person name="Haas B."/>
            <person name="Abouelleil A."/>
            <person name="Alvarado L."/>
            <person name="Arachchi H.M."/>
            <person name="Berlin A."/>
            <person name="Brown A."/>
            <person name="Chapman S.B."/>
            <person name="Chen Z."/>
            <person name="Dunbar C."/>
            <person name="Freedman E."/>
            <person name="Gearin G."/>
            <person name="Gellesch M."/>
            <person name="Goldberg J."/>
            <person name="Griggs A."/>
            <person name="Gujja S."/>
            <person name="Heiman D."/>
            <person name="Howarth C."/>
            <person name="Larson L."/>
            <person name="Lui A."/>
            <person name="MacDonald P.J.P."/>
            <person name="Mehta T."/>
            <person name="Montmayeur A."/>
            <person name="Murphy C."/>
            <person name="Neiman D."/>
            <person name="Pearson M."/>
            <person name="Priest M."/>
            <person name="Roberts A."/>
            <person name="Saif S."/>
            <person name="Shea T."/>
            <person name="Shenoy N."/>
            <person name="Sisk P."/>
            <person name="Stolte C."/>
            <person name="Sykes S."/>
            <person name="Yandava C."/>
            <person name="Wortman J."/>
            <person name="Nusbaum C."/>
            <person name="Birren B."/>
        </authorList>
    </citation>
    <scope>NUCLEOTIDE SEQUENCE</scope>
    <source>
        <strain evidence="2">R3-111a-1</strain>
    </source>
</reference>
<dbReference type="HOGENOM" id="CLU_672765_0_0_1"/>
<dbReference type="GeneID" id="20344326"/>
<accession>J3NRG4</accession>
<reference evidence="2" key="2">
    <citation type="submission" date="2010-07" db="EMBL/GenBank/DDBJ databases">
        <authorList>
            <consortium name="The Broad Institute Genome Sequencing Platform"/>
            <consortium name="Broad Institute Genome Sequencing Center for Infectious Disease"/>
            <person name="Ma L.-J."/>
            <person name="Dead R."/>
            <person name="Young S."/>
            <person name="Zeng Q."/>
            <person name="Koehrsen M."/>
            <person name="Alvarado L."/>
            <person name="Berlin A."/>
            <person name="Chapman S.B."/>
            <person name="Chen Z."/>
            <person name="Freedman E."/>
            <person name="Gellesch M."/>
            <person name="Goldberg J."/>
            <person name="Griggs A."/>
            <person name="Gujja S."/>
            <person name="Heilman E.R."/>
            <person name="Heiman D."/>
            <person name="Hepburn T."/>
            <person name="Howarth C."/>
            <person name="Jen D."/>
            <person name="Larson L."/>
            <person name="Mehta T."/>
            <person name="Neiman D."/>
            <person name="Pearson M."/>
            <person name="Roberts A."/>
            <person name="Saif S."/>
            <person name="Shea T."/>
            <person name="Shenoy N."/>
            <person name="Sisk P."/>
            <person name="Stolte C."/>
            <person name="Sykes S."/>
            <person name="Walk T."/>
            <person name="White J."/>
            <person name="Yandava C."/>
            <person name="Haas B."/>
            <person name="Nusbaum C."/>
            <person name="Birren B."/>
        </authorList>
    </citation>
    <scope>NUCLEOTIDE SEQUENCE</scope>
    <source>
        <strain evidence="2">R3-111a-1</strain>
    </source>
</reference>
<feature type="region of interest" description="Disordered" evidence="1">
    <location>
        <begin position="359"/>
        <end position="391"/>
    </location>
</feature>
<sequence length="409" mass="43961">MEICKIIGGGTVIGYAANGDPCPPARRRVLAMTKEAEGGQAASLCGRLAPPDSRYPRQVPTVGTCRLPQETPAGTSTAPCRRQHARYRPSACFLIADQAMPPAHPPFCRPGPRLPLSSAPQITPAPSPSYEAFERRGVAGRVDGQPGWARLAACVCVCAMCVCARACPAAGDLSVQPLLPLPLVDRLACLLPAGSVSPKNGAQASRQEHPFFGESDGPRMALARAVPGHRHAGRLFTPPPHPAPVHCVPFAQHTRDYGSAALTRLARALHGGQIAQAPCHHLAWCSSLPSPGLFVFSPACRRLSFPLAFRSPSPPSAILNADALPATTVFRRRRSSRVTPFELESERFQNLSTRAWKVLRRSRNPPESPHAKPTPYEAADANTDEPSHLLKDTLPGSLPFRRFLVESLF</sequence>
<reference evidence="3" key="5">
    <citation type="submission" date="2018-04" db="UniProtKB">
        <authorList>
            <consortium name="EnsemblFungi"/>
        </authorList>
    </citation>
    <scope>IDENTIFICATION</scope>
    <source>
        <strain evidence="3">R3-111a-1</strain>
    </source>
</reference>
<protein>
    <submittedName>
        <fullName evidence="2 3">Uncharacterized protein</fullName>
    </submittedName>
</protein>
<dbReference type="AlphaFoldDB" id="J3NRG4"/>
<keyword evidence="4" id="KW-1185">Reference proteome</keyword>